<dbReference type="EMBL" id="CARXXK010001699">
    <property type="protein sequence ID" value="CAI6377325.1"/>
    <property type="molecule type" value="Genomic_DNA"/>
</dbReference>
<protein>
    <submittedName>
        <fullName evidence="2">Uncharacterized protein</fullName>
    </submittedName>
</protein>
<evidence type="ECO:0000256" key="1">
    <source>
        <dbReference type="SAM" id="SignalP"/>
    </source>
</evidence>
<keyword evidence="1" id="KW-0732">Signal</keyword>
<feature type="chain" id="PRO_5043337031" evidence="1">
    <location>
        <begin position="18"/>
        <end position="164"/>
    </location>
</feature>
<feature type="signal peptide" evidence="1">
    <location>
        <begin position="1"/>
        <end position="17"/>
    </location>
</feature>
<evidence type="ECO:0000313" key="2">
    <source>
        <dbReference type="EMBL" id="CAI6377325.1"/>
    </source>
</evidence>
<evidence type="ECO:0000313" key="3">
    <source>
        <dbReference type="Proteomes" id="UP001160148"/>
    </source>
</evidence>
<reference evidence="2 3" key="1">
    <citation type="submission" date="2023-01" db="EMBL/GenBank/DDBJ databases">
        <authorList>
            <person name="Whitehead M."/>
        </authorList>
    </citation>
    <scope>NUCLEOTIDE SEQUENCE [LARGE SCALE GENOMIC DNA]</scope>
</reference>
<sequence>MKCLLINLIVFVIVVNSDVGERLFLPHLPLGEYRVNFLGILRCDLKQSNEKIRFDHYLSKTSATTTEIKGNFTNTVPIDDSLNIEIDMAVKDSIGGWKENAHLFKTPKACSSIKSFFGDSWPGVADGLGMYNITGCPTPPVWKIFLYLKKIPINLIGKYTSILE</sequence>
<organism evidence="2 3">
    <name type="scientific">Macrosiphum euphorbiae</name>
    <name type="common">potato aphid</name>
    <dbReference type="NCBI Taxonomy" id="13131"/>
    <lineage>
        <taxon>Eukaryota</taxon>
        <taxon>Metazoa</taxon>
        <taxon>Ecdysozoa</taxon>
        <taxon>Arthropoda</taxon>
        <taxon>Hexapoda</taxon>
        <taxon>Insecta</taxon>
        <taxon>Pterygota</taxon>
        <taxon>Neoptera</taxon>
        <taxon>Paraneoptera</taxon>
        <taxon>Hemiptera</taxon>
        <taxon>Sternorrhyncha</taxon>
        <taxon>Aphidomorpha</taxon>
        <taxon>Aphidoidea</taxon>
        <taxon>Aphididae</taxon>
        <taxon>Macrosiphini</taxon>
        <taxon>Macrosiphum</taxon>
    </lineage>
</organism>
<comment type="caution">
    <text evidence="2">The sequence shown here is derived from an EMBL/GenBank/DDBJ whole genome shotgun (WGS) entry which is preliminary data.</text>
</comment>
<proteinExistence type="predicted"/>
<gene>
    <name evidence="2" type="ORF">MEUPH1_LOCUS30601</name>
</gene>
<name>A0AAV0Y8Q5_9HEMI</name>
<keyword evidence="3" id="KW-1185">Reference proteome</keyword>
<accession>A0AAV0Y8Q5</accession>
<dbReference type="AlphaFoldDB" id="A0AAV0Y8Q5"/>
<dbReference type="Proteomes" id="UP001160148">
    <property type="component" value="Unassembled WGS sequence"/>
</dbReference>